<evidence type="ECO:0000313" key="2">
    <source>
        <dbReference type="Proteomes" id="UP000028924"/>
    </source>
</evidence>
<dbReference type="AlphaFoldDB" id="A0A087SJ90"/>
<name>A0A087SJ90_AUXPR</name>
<reference evidence="1 2" key="1">
    <citation type="journal article" date="2014" name="BMC Genomics">
        <title>Oil accumulation mechanisms of the oleaginous microalga Chlorella protothecoides revealed through its genome, transcriptomes, and proteomes.</title>
        <authorList>
            <person name="Gao C."/>
            <person name="Wang Y."/>
            <person name="Shen Y."/>
            <person name="Yan D."/>
            <person name="He X."/>
            <person name="Dai J."/>
            <person name="Wu Q."/>
        </authorList>
    </citation>
    <scope>NUCLEOTIDE SEQUENCE [LARGE SCALE GENOMIC DNA]</scope>
    <source>
        <strain evidence="1 2">0710</strain>
    </source>
</reference>
<dbReference type="Proteomes" id="UP000028924">
    <property type="component" value="Unassembled WGS sequence"/>
</dbReference>
<evidence type="ECO:0000313" key="1">
    <source>
        <dbReference type="EMBL" id="KFM25794.1"/>
    </source>
</evidence>
<proteinExistence type="predicted"/>
<dbReference type="KEGG" id="apro:F751_2636"/>
<dbReference type="GeneID" id="23614027"/>
<dbReference type="EMBL" id="KL662122">
    <property type="protein sequence ID" value="KFM25794.1"/>
    <property type="molecule type" value="Genomic_DNA"/>
</dbReference>
<accession>A0A087SJ90</accession>
<sequence length="95" mass="9693">MAPSIDGACDRPLTCVCGAAPSLCSAPGFASAPALPWPPRAGAATPRHRAALPPAPVLWRPGQGMLCGGPRACSSARLPCRSAGRWWTTARTESG</sequence>
<keyword evidence="2" id="KW-1185">Reference proteome</keyword>
<dbReference type="RefSeq" id="XP_011398690.1">
    <property type="nucleotide sequence ID" value="XM_011400388.1"/>
</dbReference>
<protein>
    <submittedName>
        <fullName evidence="1">Uncharacterized protein</fullName>
    </submittedName>
</protein>
<organism evidence="1 2">
    <name type="scientific">Auxenochlorella protothecoides</name>
    <name type="common">Green microalga</name>
    <name type="synonym">Chlorella protothecoides</name>
    <dbReference type="NCBI Taxonomy" id="3075"/>
    <lineage>
        <taxon>Eukaryota</taxon>
        <taxon>Viridiplantae</taxon>
        <taxon>Chlorophyta</taxon>
        <taxon>core chlorophytes</taxon>
        <taxon>Trebouxiophyceae</taxon>
        <taxon>Chlorellales</taxon>
        <taxon>Chlorellaceae</taxon>
        <taxon>Auxenochlorella</taxon>
    </lineage>
</organism>
<gene>
    <name evidence="1" type="ORF">F751_2636</name>
</gene>